<accession>A0A9Q0NEJ6</accession>
<reference evidence="1" key="1">
    <citation type="submission" date="2022-07" db="EMBL/GenBank/DDBJ databases">
        <authorList>
            <person name="Trinca V."/>
            <person name="Uliana J.V.C."/>
            <person name="Torres T.T."/>
            <person name="Ward R.J."/>
            <person name="Monesi N."/>
        </authorList>
    </citation>
    <scope>NUCLEOTIDE SEQUENCE</scope>
    <source>
        <strain evidence="1">HSMRA1968</strain>
        <tissue evidence="1">Whole embryos</tissue>
    </source>
</reference>
<keyword evidence="2" id="KW-1185">Reference proteome</keyword>
<comment type="caution">
    <text evidence="1">The sequence shown here is derived from an EMBL/GenBank/DDBJ whole genome shotgun (WGS) entry which is preliminary data.</text>
</comment>
<proteinExistence type="predicted"/>
<protein>
    <submittedName>
        <fullName evidence="1">Uncharacterized protein</fullName>
    </submittedName>
</protein>
<gene>
    <name evidence="1" type="ORF">Bhyg_04089</name>
</gene>
<dbReference type="EMBL" id="WJQU01000001">
    <property type="protein sequence ID" value="KAJ6648857.1"/>
    <property type="molecule type" value="Genomic_DNA"/>
</dbReference>
<sequence>MAPPRNAVDWSWLGQQTIVIRNAEYWSWLEQETIAIRNAENGVGKATIKTSNEIESNREIGKSSDISSDNVQLDMRAAAKIFQLIRGAVPAD</sequence>
<evidence type="ECO:0000313" key="2">
    <source>
        <dbReference type="Proteomes" id="UP001151699"/>
    </source>
</evidence>
<dbReference type="AlphaFoldDB" id="A0A9Q0NEJ6"/>
<evidence type="ECO:0000313" key="1">
    <source>
        <dbReference type="EMBL" id="KAJ6648857.1"/>
    </source>
</evidence>
<dbReference type="Proteomes" id="UP001151699">
    <property type="component" value="Chromosome A"/>
</dbReference>
<name>A0A9Q0NEJ6_9DIPT</name>
<organism evidence="1 2">
    <name type="scientific">Pseudolycoriella hygida</name>
    <dbReference type="NCBI Taxonomy" id="35572"/>
    <lineage>
        <taxon>Eukaryota</taxon>
        <taxon>Metazoa</taxon>
        <taxon>Ecdysozoa</taxon>
        <taxon>Arthropoda</taxon>
        <taxon>Hexapoda</taxon>
        <taxon>Insecta</taxon>
        <taxon>Pterygota</taxon>
        <taxon>Neoptera</taxon>
        <taxon>Endopterygota</taxon>
        <taxon>Diptera</taxon>
        <taxon>Nematocera</taxon>
        <taxon>Sciaroidea</taxon>
        <taxon>Sciaridae</taxon>
        <taxon>Pseudolycoriella</taxon>
    </lineage>
</organism>